<dbReference type="Proteomes" id="UP000177506">
    <property type="component" value="Unassembled WGS sequence"/>
</dbReference>
<feature type="region of interest" description="Disordered" evidence="1">
    <location>
        <begin position="1"/>
        <end position="25"/>
    </location>
</feature>
<gene>
    <name evidence="2" type="ORF">BEN49_08005</name>
</gene>
<evidence type="ECO:0000313" key="3">
    <source>
        <dbReference type="Proteomes" id="UP000177506"/>
    </source>
</evidence>
<dbReference type="AntiFam" id="ANF00133">
    <property type="entry name" value="Shadow ORF (opposite mccA)"/>
</dbReference>
<organism evidence="2 3">
    <name type="scientific">Hymenobacter coccineus</name>
    <dbReference type="NCBI Taxonomy" id="1908235"/>
    <lineage>
        <taxon>Bacteria</taxon>
        <taxon>Pseudomonadati</taxon>
        <taxon>Bacteroidota</taxon>
        <taxon>Cytophagia</taxon>
        <taxon>Cytophagales</taxon>
        <taxon>Hymenobacteraceae</taxon>
        <taxon>Hymenobacter</taxon>
    </lineage>
</organism>
<protein>
    <submittedName>
        <fullName evidence="2">Uncharacterized protein</fullName>
    </submittedName>
</protein>
<dbReference type="AlphaFoldDB" id="A0A1G1TGF8"/>
<dbReference type="EMBL" id="MDZA01000221">
    <property type="protein sequence ID" value="OGX89962.1"/>
    <property type="molecule type" value="Genomic_DNA"/>
</dbReference>
<accession>A0A1G1TGF8</accession>
<comment type="caution">
    <text evidence="2">The sequence shown here is derived from an EMBL/GenBank/DDBJ whole genome shotgun (WGS) entry which is preliminary data.</text>
</comment>
<proteinExistence type="predicted"/>
<name>A0A1G1TGF8_9BACT</name>
<evidence type="ECO:0000313" key="2">
    <source>
        <dbReference type="EMBL" id="OGX89962.1"/>
    </source>
</evidence>
<reference evidence="2 3" key="1">
    <citation type="submission" date="2016-08" db="EMBL/GenBank/DDBJ databases">
        <title>Hymenobacter coccineus sp. nov., Hymenobacter lapidarius sp. nov. and Hymenobacter glacialis sp. nov., isolated from Antarctic soil.</title>
        <authorList>
            <person name="Sedlacek I."/>
            <person name="Kralova S."/>
            <person name="Kyrova K."/>
            <person name="Maslanova I."/>
            <person name="Stankova E."/>
            <person name="Vrbovska V."/>
            <person name="Nemec M."/>
            <person name="Bartak M."/>
            <person name="Svec P."/>
            <person name="Busse H.-J."/>
            <person name="Pantucek R."/>
        </authorList>
    </citation>
    <scope>NUCLEOTIDE SEQUENCE [LARGE SCALE GENOMIC DNA]</scope>
    <source>
        <strain evidence="2 3">CCM 8649</strain>
    </source>
</reference>
<evidence type="ECO:0000256" key="1">
    <source>
        <dbReference type="SAM" id="MobiDB-lite"/>
    </source>
</evidence>
<keyword evidence="3" id="KW-1185">Reference proteome</keyword>
<sequence>MRAVLTARPGGCAASRRRLGPPRRRRRRGLGLLGFEQHGHQGGGYLGGGLVGGGRGEGPGGEMVADEVGVELPAHESGVAQHVGPEAQRGFDARNLVLVDGAQHPGNGLGAVGPKSHQFGNHRVVVNRDFHALLEAVVDAHAGALGAHVGREGADVGQEVVLRVFGVHAQLQGVALDGQIFLAEGQGLALRDADLLLHQVEARDLLCHGVLHLQARVHLQEVKLVVFVEQKLYCAGPGVVAGAGHVHGRAAHFGA</sequence>
<feature type="compositionally biased region" description="Basic residues" evidence="1">
    <location>
        <begin position="15"/>
        <end position="25"/>
    </location>
</feature>